<dbReference type="InterPro" id="IPR051161">
    <property type="entry name" value="Mannose-6P_isomerase_type2"/>
</dbReference>
<evidence type="ECO:0000259" key="6">
    <source>
        <dbReference type="Pfam" id="PF01050"/>
    </source>
</evidence>
<dbReference type="GO" id="GO:0004475">
    <property type="term" value="F:mannose-1-phosphate guanylyltransferase (GTP) activity"/>
    <property type="evidence" value="ECO:0007669"/>
    <property type="project" value="UniProtKB-EC"/>
</dbReference>
<name>A0A382PAG8_9ZZZZ</name>
<evidence type="ECO:0000256" key="4">
    <source>
        <dbReference type="ARBA" id="ARBA00023134"/>
    </source>
</evidence>
<gene>
    <name evidence="8" type="ORF">METZ01_LOCUS323227</name>
</gene>
<feature type="non-terminal residue" evidence="8">
    <location>
        <position position="1"/>
    </location>
</feature>
<dbReference type="InterPro" id="IPR001538">
    <property type="entry name" value="Man6P_isomerase-2_C"/>
</dbReference>
<dbReference type="GO" id="GO:0000271">
    <property type="term" value="P:polysaccharide biosynthetic process"/>
    <property type="evidence" value="ECO:0007669"/>
    <property type="project" value="InterPro"/>
</dbReference>
<protein>
    <recommendedName>
        <fullName evidence="1">mannose-1-phosphate guanylyltransferase</fullName>
        <ecNumber evidence="1">2.7.7.13</ecNumber>
    </recommendedName>
</protein>
<dbReference type="PANTHER" id="PTHR46390">
    <property type="entry name" value="MANNOSE-1-PHOSPHATE GUANYLYLTRANSFERASE"/>
    <property type="match status" value="1"/>
</dbReference>
<feature type="domain" description="MannoseP isomerase/GMP-like beta-helix" evidence="7">
    <location>
        <begin position="87"/>
        <end position="128"/>
    </location>
</feature>
<dbReference type="Pfam" id="PF22640">
    <property type="entry name" value="ManC_GMP_beta-helix"/>
    <property type="match status" value="1"/>
</dbReference>
<accession>A0A382PAG8</accession>
<evidence type="ECO:0000313" key="8">
    <source>
        <dbReference type="EMBL" id="SVC70373.1"/>
    </source>
</evidence>
<keyword evidence="4" id="KW-0342">GTP-binding</keyword>
<evidence type="ECO:0000256" key="1">
    <source>
        <dbReference type="ARBA" id="ARBA00012387"/>
    </source>
</evidence>
<dbReference type="AlphaFoldDB" id="A0A382PAG8"/>
<dbReference type="CDD" id="cd02213">
    <property type="entry name" value="cupin_PMI_typeII_C"/>
    <property type="match status" value="1"/>
</dbReference>
<organism evidence="8">
    <name type="scientific">marine metagenome</name>
    <dbReference type="NCBI Taxonomy" id="408172"/>
    <lineage>
        <taxon>unclassified sequences</taxon>
        <taxon>metagenomes</taxon>
        <taxon>ecological metagenomes</taxon>
    </lineage>
</organism>
<dbReference type="InterPro" id="IPR029044">
    <property type="entry name" value="Nucleotide-diphossugar_trans"/>
</dbReference>
<dbReference type="Gene3D" id="2.60.120.10">
    <property type="entry name" value="Jelly Rolls"/>
    <property type="match status" value="1"/>
</dbReference>
<evidence type="ECO:0000259" key="7">
    <source>
        <dbReference type="Pfam" id="PF22640"/>
    </source>
</evidence>
<dbReference type="GO" id="GO:0005525">
    <property type="term" value="F:GTP binding"/>
    <property type="evidence" value="ECO:0007669"/>
    <property type="project" value="UniProtKB-KW"/>
</dbReference>
<dbReference type="EMBL" id="UINC01106017">
    <property type="protein sequence ID" value="SVC70373.1"/>
    <property type="molecule type" value="Genomic_DNA"/>
</dbReference>
<dbReference type="Gene3D" id="3.90.550.10">
    <property type="entry name" value="Spore Coat Polysaccharide Biosynthesis Protein SpsA, Chain A"/>
    <property type="match status" value="1"/>
</dbReference>
<evidence type="ECO:0000256" key="3">
    <source>
        <dbReference type="ARBA" id="ARBA00022741"/>
    </source>
</evidence>
<dbReference type="Pfam" id="PF01050">
    <property type="entry name" value="MannoseP_isomer"/>
    <property type="match status" value="1"/>
</dbReference>
<keyword evidence="2" id="KW-0808">Transferase</keyword>
<dbReference type="InterPro" id="IPR014710">
    <property type="entry name" value="RmlC-like_jellyroll"/>
</dbReference>
<dbReference type="SUPFAM" id="SSF51182">
    <property type="entry name" value="RmlC-like cupins"/>
    <property type="match status" value="1"/>
</dbReference>
<dbReference type="EC" id="2.7.7.13" evidence="1"/>
<dbReference type="NCBIfam" id="TIGR01479">
    <property type="entry name" value="GMP_PMI"/>
    <property type="match status" value="1"/>
</dbReference>
<dbReference type="FunFam" id="2.60.120.10:FF:000032">
    <property type="entry name" value="Mannose-1-phosphate guanylyltransferase/mannose-6-phosphate isomerase"/>
    <property type="match status" value="1"/>
</dbReference>
<dbReference type="InterPro" id="IPR006375">
    <property type="entry name" value="Man1P_GuaTrfase/Man6P_Isoase"/>
</dbReference>
<evidence type="ECO:0000256" key="2">
    <source>
        <dbReference type="ARBA" id="ARBA00022695"/>
    </source>
</evidence>
<dbReference type="GO" id="GO:0009298">
    <property type="term" value="P:GDP-mannose biosynthetic process"/>
    <property type="evidence" value="ECO:0007669"/>
    <property type="project" value="TreeGrafter"/>
</dbReference>
<proteinExistence type="predicted"/>
<dbReference type="PANTHER" id="PTHR46390:SF1">
    <property type="entry name" value="MANNOSE-1-PHOSPHATE GUANYLYLTRANSFERASE"/>
    <property type="match status" value="1"/>
</dbReference>
<keyword evidence="2" id="KW-0548">Nucleotidyltransferase</keyword>
<comment type="catalytic activity">
    <reaction evidence="5">
        <text>alpha-D-mannose 1-phosphate + GTP + H(+) = GDP-alpha-D-mannose + diphosphate</text>
        <dbReference type="Rhea" id="RHEA:15229"/>
        <dbReference type="ChEBI" id="CHEBI:15378"/>
        <dbReference type="ChEBI" id="CHEBI:33019"/>
        <dbReference type="ChEBI" id="CHEBI:37565"/>
        <dbReference type="ChEBI" id="CHEBI:57527"/>
        <dbReference type="ChEBI" id="CHEBI:58409"/>
        <dbReference type="EC" id="2.7.7.13"/>
    </reaction>
</comment>
<reference evidence="8" key="1">
    <citation type="submission" date="2018-05" db="EMBL/GenBank/DDBJ databases">
        <authorList>
            <person name="Lanie J.A."/>
            <person name="Ng W.-L."/>
            <person name="Kazmierczak K.M."/>
            <person name="Andrzejewski T.M."/>
            <person name="Davidsen T.M."/>
            <person name="Wayne K.J."/>
            <person name="Tettelin H."/>
            <person name="Glass J.I."/>
            <person name="Rusch D."/>
            <person name="Podicherti R."/>
            <person name="Tsui H.-C.T."/>
            <person name="Winkler M.E."/>
        </authorList>
    </citation>
    <scope>NUCLEOTIDE SEQUENCE</scope>
</reference>
<keyword evidence="3" id="KW-0547">Nucleotide-binding</keyword>
<evidence type="ECO:0000256" key="5">
    <source>
        <dbReference type="ARBA" id="ARBA00047343"/>
    </source>
</evidence>
<dbReference type="InterPro" id="IPR054566">
    <property type="entry name" value="ManC/GMP-like_b-helix"/>
</dbReference>
<sequence>CKKSLQDEYRDLDFIRINKEEFLSCPSQSIDYAVMERTNNAVMVTLDAAWNDVGSWSALWDSQPKDKNNNLVVGDVILNKVNNSYIHSASKCLVSAIGVSDLIIVDTEDAILVTSKDHLQYIKNIVEQIKDSNRPESDHHRMVFRPWGYYDSIDNGNGFQVKRLLINPGAKLSLQKHGHRAEHWVVVKGKAQVTCGKKTFQLIENQSTYIPLGEVHRLENIGSIPLEIIEIQTGDYLGEDDIIRIEDEYDRS</sequence>
<dbReference type="InterPro" id="IPR011051">
    <property type="entry name" value="RmlC_Cupin_sf"/>
</dbReference>
<feature type="domain" description="Mannose-6-phosphate isomerase type II C-terminal" evidence="6">
    <location>
        <begin position="133"/>
        <end position="247"/>
    </location>
</feature>